<keyword evidence="6 13" id="KW-0436">Ligase</keyword>
<evidence type="ECO:0000256" key="9">
    <source>
        <dbReference type="ARBA" id="ARBA00022960"/>
    </source>
</evidence>
<dbReference type="PANTHER" id="PTHR23132">
    <property type="entry name" value="D-ALANINE--D-ALANINE LIGASE"/>
    <property type="match status" value="1"/>
</dbReference>
<evidence type="ECO:0000259" key="17">
    <source>
        <dbReference type="PROSITE" id="PS50975"/>
    </source>
</evidence>
<feature type="binding site" evidence="15">
    <location>
        <position position="312"/>
    </location>
    <ligand>
        <name>Mg(2+)</name>
        <dbReference type="ChEBI" id="CHEBI:18420"/>
        <label>2</label>
    </ligand>
</feature>
<evidence type="ECO:0000256" key="15">
    <source>
        <dbReference type="PIRSR" id="PIRSR039102-3"/>
    </source>
</evidence>
<dbReference type="GO" id="GO:0008716">
    <property type="term" value="F:D-alanine-D-alanine ligase activity"/>
    <property type="evidence" value="ECO:0007669"/>
    <property type="project" value="UniProtKB-UniRule"/>
</dbReference>
<dbReference type="InterPro" id="IPR011095">
    <property type="entry name" value="Dala_Dala_lig_C"/>
</dbReference>
<dbReference type="InterPro" id="IPR005905">
    <property type="entry name" value="D_ala_D_ala"/>
</dbReference>
<evidence type="ECO:0000256" key="16">
    <source>
        <dbReference type="PROSITE-ProRule" id="PRU00409"/>
    </source>
</evidence>
<evidence type="ECO:0000313" key="19">
    <source>
        <dbReference type="Proteomes" id="UP000006253"/>
    </source>
</evidence>
<dbReference type="GO" id="GO:0005737">
    <property type="term" value="C:cytoplasm"/>
    <property type="evidence" value="ECO:0007669"/>
    <property type="project" value="UniProtKB-SubCell"/>
</dbReference>
<keyword evidence="10 13" id="KW-0573">Peptidoglycan synthesis</keyword>
<dbReference type="UniPathway" id="UPA00219"/>
<evidence type="ECO:0000256" key="6">
    <source>
        <dbReference type="ARBA" id="ARBA00022598"/>
    </source>
</evidence>
<evidence type="ECO:0000256" key="2">
    <source>
        <dbReference type="ARBA" id="ARBA00004496"/>
    </source>
</evidence>
<dbReference type="GO" id="GO:0009252">
    <property type="term" value="P:peptidoglycan biosynthetic process"/>
    <property type="evidence" value="ECO:0007669"/>
    <property type="project" value="UniProtKB-UniRule"/>
</dbReference>
<evidence type="ECO:0000256" key="10">
    <source>
        <dbReference type="ARBA" id="ARBA00022984"/>
    </source>
</evidence>
<keyword evidence="11 13" id="KW-0961">Cell wall biogenesis/degradation</keyword>
<dbReference type="GO" id="GO:0005524">
    <property type="term" value="F:ATP binding"/>
    <property type="evidence" value="ECO:0007669"/>
    <property type="project" value="UniProtKB-UniRule"/>
</dbReference>
<name>A0A0E2B1E2_9LEPT</name>
<organism evidence="18 19">
    <name type="scientific">Leptospira kirschneri str. H1</name>
    <dbReference type="NCBI Taxonomy" id="1049966"/>
    <lineage>
        <taxon>Bacteria</taxon>
        <taxon>Pseudomonadati</taxon>
        <taxon>Spirochaetota</taxon>
        <taxon>Spirochaetia</taxon>
        <taxon>Leptospirales</taxon>
        <taxon>Leptospiraceae</taxon>
        <taxon>Leptospira</taxon>
    </lineage>
</organism>
<dbReference type="InterPro" id="IPR011761">
    <property type="entry name" value="ATP-grasp"/>
</dbReference>
<keyword evidence="15" id="KW-0479">Metal-binding</keyword>
<dbReference type="PIRSF" id="PIRSF039102">
    <property type="entry name" value="Ddl/VanB"/>
    <property type="match status" value="1"/>
</dbReference>
<comment type="subcellular location">
    <subcellularLocation>
        <location evidence="2 13">Cytoplasm</location>
    </subcellularLocation>
</comment>
<dbReference type="PROSITE" id="PS50975">
    <property type="entry name" value="ATP_GRASP"/>
    <property type="match status" value="1"/>
</dbReference>
<dbReference type="NCBIfam" id="TIGR01205">
    <property type="entry name" value="D_ala_D_alaTIGR"/>
    <property type="match status" value="1"/>
</dbReference>
<dbReference type="Pfam" id="PF07478">
    <property type="entry name" value="Dala_Dala_lig_C"/>
    <property type="match status" value="1"/>
</dbReference>
<dbReference type="InterPro" id="IPR016185">
    <property type="entry name" value="PreATP-grasp_dom_sf"/>
</dbReference>
<feature type="binding site" evidence="15">
    <location>
        <position position="298"/>
    </location>
    <ligand>
        <name>Mg(2+)</name>
        <dbReference type="ChEBI" id="CHEBI:18420"/>
        <label>1</label>
    </ligand>
</feature>
<feature type="binding site" evidence="15">
    <location>
        <position position="310"/>
    </location>
    <ligand>
        <name>Mg(2+)</name>
        <dbReference type="ChEBI" id="CHEBI:18420"/>
        <label>2</label>
    </ligand>
</feature>
<evidence type="ECO:0000256" key="3">
    <source>
        <dbReference type="ARBA" id="ARBA00010871"/>
    </source>
</evidence>
<comment type="catalytic activity">
    <reaction evidence="12 13">
        <text>2 D-alanine + ATP = D-alanyl-D-alanine + ADP + phosphate + H(+)</text>
        <dbReference type="Rhea" id="RHEA:11224"/>
        <dbReference type="ChEBI" id="CHEBI:15378"/>
        <dbReference type="ChEBI" id="CHEBI:30616"/>
        <dbReference type="ChEBI" id="CHEBI:43474"/>
        <dbReference type="ChEBI" id="CHEBI:57416"/>
        <dbReference type="ChEBI" id="CHEBI:57822"/>
        <dbReference type="ChEBI" id="CHEBI:456216"/>
        <dbReference type="EC" id="6.3.2.4"/>
    </reaction>
</comment>
<evidence type="ECO:0000256" key="4">
    <source>
        <dbReference type="ARBA" id="ARBA00012216"/>
    </source>
</evidence>
<dbReference type="InterPro" id="IPR000291">
    <property type="entry name" value="D-Ala_lig_Van_CS"/>
</dbReference>
<keyword evidence="5 13" id="KW-0963">Cytoplasm</keyword>
<dbReference type="PANTHER" id="PTHR23132:SF23">
    <property type="entry name" value="D-ALANINE--D-ALANINE LIGASE B"/>
    <property type="match status" value="1"/>
</dbReference>
<dbReference type="NCBIfam" id="NF002528">
    <property type="entry name" value="PRK01966.1-4"/>
    <property type="match status" value="1"/>
</dbReference>
<gene>
    <name evidence="13" type="primary">ddl</name>
    <name evidence="18" type="ORF">LEP1GSC081_1572</name>
</gene>
<dbReference type="Pfam" id="PF01820">
    <property type="entry name" value="Dala_Dala_lig_N"/>
    <property type="match status" value="1"/>
</dbReference>
<dbReference type="Gene3D" id="3.40.50.20">
    <property type="match status" value="1"/>
</dbReference>
<dbReference type="NCBIfam" id="NF002378">
    <property type="entry name" value="PRK01372.1"/>
    <property type="match status" value="1"/>
</dbReference>
<comment type="caution">
    <text evidence="18">The sequence shown here is derived from an EMBL/GenBank/DDBJ whole genome shotgun (WGS) entry which is preliminary data.</text>
</comment>
<dbReference type="NCBIfam" id="NF011170">
    <property type="entry name" value="PRK14572.1"/>
    <property type="match status" value="1"/>
</dbReference>
<keyword evidence="15" id="KW-0460">Magnesium</keyword>
<dbReference type="Proteomes" id="UP000006253">
    <property type="component" value="Unassembled WGS sequence"/>
</dbReference>
<feature type="active site" evidence="14">
    <location>
        <position position="321"/>
    </location>
</feature>
<keyword evidence="7 16" id="KW-0547">Nucleotide-binding</keyword>
<keyword evidence="8 16" id="KW-0067">ATP-binding</keyword>
<evidence type="ECO:0000256" key="11">
    <source>
        <dbReference type="ARBA" id="ARBA00023316"/>
    </source>
</evidence>
<evidence type="ECO:0000256" key="7">
    <source>
        <dbReference type="ARBA" id="ARBA00022741"/>
    </source>
</evidence>
<evidence type="ECO:0000256" key="13">
    <source>
        <dbReference type="HAMAP-Rule" id="MF_00047"/>
    </source>
</evidence>
<feature type="active site" evidence="14">
    <location>
        <position position="183"/>
    </location>
</feature>
<evidence type="ECO:0000256" key="14">
    <source>
        <dbReference type="PIRSR" id="PIRSR039102-1"/>
    </source>
</evidence>
<comment type="function">
    <text evidence="13">Cell wall formation.</text>
</comment>
<evidence type="ECO:0000313" key="18">
    <source>
        <dbReference type="EMBL" id="EKO14955.1"/>
    </source>
</evidence>
<comment type="cofactor">
    <cofactor evidence="15">
        <name>Mg(2+)</name>
        <dbReference type="ChEBI" id="CHEBI:18420"/>
    </cofactor>
    <cofactor evidence="15">
        <name>Mn(2+)</name>
        <dbReference type="ChEBI" id="CHEBI:29035"/>
    </cofactor>
    <text evidence="15">Binds 2 magnesium or manganese ions per subunit.</text>
</comment>
<feature type="binding site" evidence="15">
    <location>
        <position position="310"/>
    </location>
    <ligand>
        <name>Mg(2+)</name>
        <dbReference type="ChEBI" id="CHEBI:18420"/>
        <label>1</label>
    </ligand>
</feature>
<dbReference type="EMBL" id="AHMY02000051">
    <property type="protein sequence ID" value="EKO14955.1"/>
    <property type="molecule type" value="Genomic_DNA"/>
</dbReference>
<sequence length="351" mass="38705">MAKVAVFFGGSSREHSISIRTGCFICKTLNTMGHSVKPILLTKDGGWIVPSEYRMSIPFEAANSPDLFQEEFQKRYGVSRTDQVLSLDANIVFLGLHGGQGEDGTIQGFLEILGIPYTGSGVLASAIAMDKTRANQIFLQSGQKVAPFFEIDKLEYLNSTEAAITKLETLGFPQFLKPVEGGSSVSTYKITNKKQLKERLTLLFESDSKVMSQSFLEGIEVSCGVLERYRDGKFERVALPATEIVPGGEFFDFESKYEQGGSHEITPARISEQEMKRVQELAIAAHKSLGCNGYSRTDFIIVNKEPHILETNTLPGMTETSLIPQQAKAAGISMEEVFSDLIEIGLKRSLY</sequence>
<evidence type="ECO:0000256" key="5">
    <source>
        <dbReference type="ARBA" id="ARBA00022490"/>
    </source>
</evidence>
<dbReference type="InterPro" id="IPR013815">
    <property type="entry name" value="ATP_grasp_subdomain_1"/>
</dbReference>
<keyword evidence="15" id="KW-0464">Manganese</keyword>
<dbReference type="Gene3D" id="3.30.470.20">
    <property type="entry name" value="ATP-grasp fold, B domain"/>
    <property type="match status" value="1"/>
</dbReference>
<proteinExistence type="inferred from homology"/>
<comment type="cofactor">
    <cofactor evidence="1">
        <name>Mn(2+)</name>
        <dbReference type="ChEBI" id="CHEBI:29035"/>
    </cofactor>
</comment>
<reference evidence="18 19" key="1">
    <citation type="submission" date="2012-10" db="EMBL/GenBank/DDBJ databases">
        <authorList>
            <person name="Harkins D.M."/>
            <person name="Durkin A.S."/>
            <person name="Brinkac L.M."/>
            <person name="Selengut J.D."/>
            <person name="Sanka R."/>
            <person name="DePew J."/>
            <person name="Purushe J."/>
            <person name="Peacock S.J."/>
            <person name="Thaipadungpanit J."/>
            <person name="Wuthiekanun V.W."/>
            <person name="Day N.P."/>
            <person name="Vinetz J.M."/>
            <person name="Sutton G.G."/>
            <person name="Nelson W.C."/>
            <person name="Fouts D.E."/>
        </authorList>
    </citation>
    <scope>NUCLEOTIDE SEQUENCE [LARGE SCALE GENOMIC DNA]</scope>
    <source>
        <strain evidence="18 19">H1</strain>
    </source>
</reference>
<dbReference type="Gene3D" id="3.30.1490.20">
    <property type="entry name" value="ATP-grasp fold, A domain"/>
    <property type="match status" value="1"/>
</dbReference>
<dbReference type="PROSITE" id="PS00843">
    <property type="entry name" value="DALA_DALA_LIGASE_1"/>
    <property type="match status" value="1"/>
</dbReference>
<dbReference type="SUPFAM" id="SSF56059">
    <property type="entry name" value="Glutathione synthetase ATP-binding domain-like"/>
    <property type="match status" value="1"/>
</dbReference>
<dbReference type="EC" id="6.3.2.4" evidence="4 13"/>
<comment type="pathway">
    <text evidence="13">Cell wall biogenesis; peptidoglycan biosynthesis.</text>
</comment>
<comment type="similarity">
    <text evidence="3 13">Belongs to the D-alanine--D-alanine ligase family.</text>
</comment>
<dbReference type="GO" id="GO:0008360">
    <property type="term" value="P:regulation of cell shape"/>
    <property type="evidence" value="ECO:0007669"/>
    <property type="project" value="UniProtKB-KW"/>
</dbReference>
<feature type="active site" evidence="14">
    <location>
        <position position="14"/>
    </location>
</feature>
<dbReference type="GO" id="GO:0071555">
    <property type="term" value="P:cell wall organization"/>
    <property type="evidence" value="ECO:0007669"/>
    <property type="project" value="UniProtKB-KW"/>
</dbReference>
<dbReference type="InterPro" id="IPR011127">
    <property type="entry name" value="Dala_Dala_lig_N"/>
</dbReference>
<protein>
    <recommendedName>
        <fullName evidence="4 13">D-alanine--D-alanine ligase</fullName>
        <ecNumber evidence="4 13">6.3.2.4</ecNumber>
    </recommendedName>
    <alternativeName>
        <fullName evidence="13">D-Ala-D-Ala ligase</fullName>
    </alternativeName>
    <alternativeName>
        <fullName evidence="13">D-alanylalanine synthetase</fullName>
    </alternativeName>
</protein>
<dbReference type="HAMAP" id="MF_00047">
    <property type="entry name" value="Dala_Dala_lig"/>
    <property type="match status" value="1"/>
</dbReference>
<dbReference type="GO" id="GO:0046872">
    <property type="term" value="F:metal ion binding"/>
    <property type="evidence" value="ECO:0007669"/>
    <property type="project" value="UniProtKB-KW"/>
</dbReference>
<evidence type="ECO:0000256" key="1">
    <source>
        <dbReference type="ARBA" id="ARBA00001936"/>
    </source>
</evidence>
<keyword evidence="9 13" id="KW-0133">Cell shape</keyword>
<dbReference type="SUPFAM" id="SSF52440">
    <property type="entry name" value="PreATP-grasp domain"/>
    <property type="match status" value="1"/>
</dbReference>
<dbReference type="AlphaFoldDB" id="A0A0E2B1E2"/>
<feature type="domain" description="ATP-grasp" evidence="17">
    <location>
        <begin position="135"/>
        <end position="343"/>
    </location>
</feature>
<evidence type="ECO:0000256" key="8">
    <source>
        <dbReference type="ARBA" id="ARBA00022840"/>
    </source>
</evidence>
<accession>A0A0E2B1E2</accession>
<dbReference type="RefSeq" id="WP_004766304.1">
    <property type="nucleotide sequence ID" value="NZ_AHMY02000051.1"/>
</dbReference>
<dbReference type="PROSITE" id="PS00844">
    <property type="entry name" value="DALA_DALA_LIGASE_2"/>
    <property type="match status" value="1"/>
</dbReference>
<evidence type="ECO:0000256" key="12">
    <source>
        <dbReference type="ARBA" id="ARBA00047614"/>
    </source>
</evidence>